<evidence type="ECO:0000313" key="2">
    <source>
        <dbReference type="Proteomes" id="UP000045706"/>
    </source>
</evidence>
<evidence type="ECO:0000313" key="1">
    <source>
        <dbReference type="EMBL" id="CRK13454.1"/>
    </source>
</evidence>
<sequence length="183" mass="20959">MARPASQALKHYQRALATWPKDELRPQVQFAEFLKRGVEKRLAAGAATPAAEQKELAQVNALYSLAEDRYAKRHYQRALATWPKDELRPQVQFAEFLKRGVEKRLAAGAATPAAEQKELAQVNALYSLAEDRYAKRFPLGPKISKPQSQPTYFKDLLRELEEAPSRTWLQSMSKRLSGMFRWE</sequence>
<reference evidence="2" key="1">
    <citation type="submission" date="2015-05" db="EMBL/GenBank/DDBJ databases">
        <authorList>
            <person name="Fogelqvist Johan"/>
        </authorList>
    </citation>
    <scope>NUCLEOTIDE SEQUENCE [LARGE SCALE GENOMIC DNA]</scope>
</reference>
<dbReference type="AlphaFoldDB" id="A0A0G4KUI1"/>
<dbReference type="GO" id="GO:0061671">
    <property type="term" value="C:Cbp3p-Cbp6 complex"/>
    <property type="evidence" value="ECO:0007669"/>
    <property type="project" value="InterPro"/>
</dbReference>
<dbReference type="EMBL" id="CVQI01004113">
    <property type="protein sequence ID" value="CRK13454.1"/>
    <property type="molecule type" value="Genomic_DNA"/>
</dbReference>
<protein>
    <submittedName>
        <fullName evidence="1">Uncharacterized protein</fullName>
    </submittedName>
</protein>
<proteinExistence type="predicted"/>
<dbReference type="Proteomes" id="UP000045706">
    <property type="component" value="Unassembled WGS sequence"/>
</dbReference>
<dbReference type="PANTHER" id="PTHR28250">
    <property type="entry name" value="CYTOCHROME B PRE-MRNA-PROCESSING PROTEIN 6"/>
    <property type="match status" value="1"/>
</dbReference>
<organism evidence="1 2">
    <name type="scientific">Verticillium longisporum</name>
    <name type="common">Verticillium dahliae var. longisporum</name>
    <dbReference type="NCBI Taxonomy" id="100787"/>
    <lineage>
        <taxon>Eukaryota</taxon>
        <taxon>Fungi</taxon>
        <taxon>Dikarya</taxon>
        <taxon>Ascomycota</taxon>
        <taxon>Pezizomycotina</taxon>
        <taxon>Sordariomycetes</taxon>
        <taxon>Hypocreomycetidae</taxon>
        <taxon>Glomerellales</taxon>
        <taxon>Plectosphaerellaceae</taxon>
        <taxon>Verticillium</taxon>
    </lineage>
</organism>
<name>A0A0G4KUI1_VERLO</name>
<gene>
    <name evidence="1" type="ORF">BN1723_010037</name>
</gene>
<accession>A0A0G4KUI1</accession>
<dbReference type="PANTHER" id="PTHR28250:SF1">
    <property type="entry name" value="CYTOCHROME B PRE-MRNA-PROCESSING PROTEIN 6"/>
    <property type="match status" value="1"/>
</dbReference>
<dbReference type="GO" id="GO:0034551">
    <property type="term" value="P:mitochondrial respiratory chain complex III assembly"/>
    <property type="evidence" value="ECO:0007669"/>
    <property type="project" value="TreeGrafter"/>
</dbReference>
<dbReference type="GO" id="GO:0043022">
    <property type="term" value="F:ribosome binding"/>
    <property type="evidence" value="ECO:0007669"/>
    <property type="project" value="InterPro"/>
</dbReference>
<dbReference type="Pfam" id="PF20180">
    <property type="entry name" value="UQCC2_CBP6"/>
    <property type="match status" value="1"/>
</dbReference>
<dbReference type="InterPro" id="IPR037653">
    <property type="entry name" value="Cbp6"/>
</dbReference>